<dbReference type="PANTHER" id="PTHR44688:SF16">
    <property type="entry name" value="DNA-BINDING TRANSCRIPTIONAL ACTIVATOR DEVR_DOSR"/>
    <property type="match status" value="1"/>
</dbReference>
<dbReference type="Proteomes" id="UP000295172">
    <property type="component" value="Unassembled WGS sequence"/>
</dbReference>
<evidence type="ECO:0000259" key="4">
    <source>
        <dbReference type="PROSITE" id="PS50043"/>
    </source>
</evidence>
<keyword evidence="6" id="KW-1185">Reference proteome</keyword>
<sequence>MKYPTQWGCCAMTTGIETADDWVAAGGAALARGAWAQARVQFEAAVADDEVPEAWEGLSRAAWWQGDEQATLAARERAYRGYRDAGDGRGAARMAMWLASDHLDFRGDDAIASAWLRRGRALVGDHEQCAERGYITVLEADIALLAKSDPESAERGAREALSIARSIPDVGVEVVALAVLGSALVASGQIEDGVRQLEESAALAVGEDFSETAAPGWALCHTVSACANVGDFGRAAQWCRALHTWSATWQARNFFGVCRTAYGEVLATGGDWPSAEQELVSAMEDLRASRPALAAPTAVRLGRLRARQGDLAEARTLFEAALPLPHAIVALGELDLAGGDPTAAADAADRVLRRLGDASVLDRFPALALLARARAVAGDANAAGAAADLVERQAARLGTPYMRGRGRLVRAHVLSAAGDHDGARQAAEDAADLFSACSAPYEAAEARMLLATALEALGHNDRADAESRAGRDAFALLSARGDRRPPATDELSPREADILRLVAKGLSDAQIAERLFLSPHTVHRHVANIRTKLRVPSRAAAVSHATRHGLL</sequence>
<dbReference type="PANTHER" id="PTHR44688">
    <property type="entry name" value="DNA-BINDING TRANSCRIPTIONAL ACTIVATOR DEVR_DOSR"/>
    <property type="match status" value="1"/>
</dbReference>
<dbReference type="InterPro" id="IPR000792">
    <property type="entry name" value="Tscrpt_reg_LuxR_C"/>
</dbReference>
<name>A0A4R4WB17_9ACTN</name>
<evidence type="ECO:0000313" key="5">
    <source>
        <dbReference type="EMBL" id="TDD15979.1"/>
    </source>
</evidence>
<dbReference type="PRINTS" id="PR00038">
    <property type="entry name" value="HTHLUXR"/>
</dbReference>
<dbReference type="AlphaFoldDB" id="A0A4R4WB17"/>
<dbReference type="Pfam" id="PF00196">
    <property type="entry name" value="GerE"/>
    <property type="match status" value="1"/>
</dbReference>
<keyword evidence="2" id="KW-0238">DNA-binding</keyword>
<reference evidence="5 6" key="1">
    <citation type="submission" date="2019-02" db="EMBL/GenBank/DDBJ databases">
        <title>Draft genome sequences of novel Actinobacteria.</title>
        <authorList>
            <person name="Sahin N."/>
            <person name="Ay H."/>
            <person name="Saygin H."/>
        </authorList>
    </citation>
    <scope>NUCLEOTIDE SEQUENCE [LARGE SCALE GENOMIC DNA]</scope>
    <source>
        <strain evidence="5 6">16K104</strain>
    </source>
</reference>
<gene>
    <name evidence="5" type="ORF">E1218_30595</name>
</gene>
<dbReference type="SUPFAM" id="SSF46894">
    <property type="entry name" value="C-terminal effector domain of the bipartite response regulators"/>
    <property type="match status" value="1"/>
</dbReference>
<evidence type="ECO:0000256" key="2">
    <source>
        <dbReference type="ARBA" id="ARBA00023125"/>
    </source>
</evidence>
<dbReference type="InterPro" id="IPR011990">
    <property type="entry name" value="TPR-like_helical_dom_sf"/>
</dbReference>
<dbReference type="PROSITE" id="PS50043">
    <property type="entry name" value="HTH_LUXR_2"/>
    <property type="match status" value="1"/>
</dbReference>
<dbReference type="CDD" id="cd06170">
    <property type="entry name" value="LuxR_C_like"/>
    <property type="match status" value="1"/>
</dbReference>
<dbReference type="GO" id="GO:0003677">
    <property type="term" value="F:DNA binding"/>
    <property type="evidence" value="ECO:0007669"/>
    <property type="project" value="UniProtKB-KW"/>
</dbReference>
<dbReference type="SMART" id="SM00421">
    <property type="entry name" value="HTH_LUXR"/>
    <property type="match status" value="1"/>
</dbReference>
<accession>A0A4R4WB17</accession>
<dbReference type="EMBL" id="SMKR01000187">
    <property type="protein sequence ID" value="TDD15979.1"/>
    <property type="molecule type" value="Genomic_DNA"/>
</dbReference>
<dbReference type="SUPFAM" id="SSF48452">
    <property type="entry name" value="TPR-like"/>
    <property type="match status" value="2"/>
</dbReference>
<dbReference type="OrthoDB" id="27092at2"/>
<evidence type="ECO:0000256" key="3">
    <source>
        <dbReference type="ARBA" id="ARBA00023163"/>
    </source>
</evidence>
<keyword evidence="1" id="KW-0805">Transcription regulation</keyword>
<dbReference type="Gene3D" id="1.25.40.10">
    <property type="entry name" value="Tetratricopeptide repeat domain"/>
    <property type="match status" value="2"/>
</dbReference>
<comment type="caution">
    <text evidence="5">The sequence shown here is derived from an EMBL/GenBank/DDBJ whole genome shotgun (WGS) entry which is preliminary data.</text>
</comment>
<dbReference type="InterPro" id="IPR036388">
    <property type="entry name" value="WH-like_DNA-bd_sf"/>
</dbReference>
<evidence type="ECO:0000313" key="6">
    <source>
        <dbReference type="Proteomes" id="UP000295172"/>
    </source>
</evidence>
<dbReference type="GO" id="GO:0006355">
    <property type="term" value="P:regulation of DNA-templated transcription"/>
    <property type="evidence" value="ECO:0007669"/>
    <property type="project" value="InterPro"/>
</dbReference>
<protein>
    <submittedName>
        <fullName evidence="5">Helix-turn-helix transcriptional regulator</fullName>
    </submittedName>
</protein>
<feature type="domain" description="HTH luxR-type" evidence="4">
    <location>
        <begin position="484"/>
        <end position="549"/>
    </location>
</feature>
<dbReference type="InterPro" id="IPR016032">
    <property type="entry name" value="Sig_transdc_resp-reg_C-effctor"/>
</dbReference>
<evidence type="ECO:0000256" key="1">
    <source>
        <dbReference type="ARBA" id="ARBA00023015"/>
    </source>
</evidence>
<keyword evidence="3" id="KW-0804">Transcription</keyword>
<organism evidence="5 6">
    <name type="scientific">Kribbella turkmenica</name>
    <dbReference type="NCBI Taxonomy" id="2530375"/>
    <lineage>
        <taxon>Bacteria</taxon>
        <taxon>Bacillati</taxon>
        <taxon>Actinomycetota</taxon>
        <taxon>Actinomycetes</taxon>
        <taxon>Propionibacteriales</taxon>
        <taxon>Kribbellaceae</taxon>
        <taxon>Kribbella</taxon>
    </lineage>
</organism>
<proteinExistence type="predicted"/>
<dbReference type="Gene3D" id="1.10.10.10">
    <property type="entry name" value="Winged helix-like DNA-binding domain superfamily/Winged helix DNA-binding domain"/>
    <property type="match status" value="1"/>
</dbReference>